<dbReference type="WBParaSite" id="PSAMB.scaffold1875size27024.g15379.t1">
    <property type="protein sequence ID" value="PSAMB.scaffold1875size27024.g15379.t1"/>
    <property type="gene ID" value="PSAMB.scaffold1875size27024.g15379"/>
</dbReference>
<dbReference type="CDD" id="cd05369">
    <property type="entry name" value="TER_DECR_SDR_a"/>
    <property type="match status" value="1"/>
</dbReference>
<organism evidence="2 3">
    <name type="scientific">Plectus sambesii</name>
    <dbReference type="NCBI Taxonomy" id="2011161"/>
    <lineage>
        <taxon>Eukaryota</taxon>
        <taxon>Metazoa</taxon>
        <taxon>Ecdysozoa</taxon>
        <taxon>Nematoda</taxon>
        <taxon>Chromadorea</taxon>
        <taxon>Plectida</taxon>
        <taxon>Plectina</taxon>
        <taxon>Plectoidea</taxon>
        <taxon>Plectidae</taxon>
        <taxon>Plectus</taxon>
    </lineage>
</organism>
<dbReference type="Proteomes" id="UP000887566">
    <property type="component" value="Unplaced"/>
</dbReference>
<dbReference type="PANTHER" id="PTHR43658">
    <property type="entry name" value="SHORT-CHAIN DEHYDROGENASE/REDUCTASE"/>
    <property type="match status" value="1"/>
</dbReference>
<dbReference type="AlphaFoldDB" id="A0A914VGT3"/>
<reference evidence="3" key="1">
    <citation type="submission" date="2022-11" db="UniProtKB">
        <authorList>
            <consortium name="WormBaseParasite"/>
        </authorList>
    </citation>
    <scope>IDENTIFICATION</scope>
</reference>
<dbReference type="InterPro" id="IPR036291">
    <property type="entry name" value="NAD(P)-bd_dom_sf"/>
</dbReference>
<dbReference type="GO" id="GO:0005739">
    <property type="term" value="C:mitochondrion"/>
    <property type="evidence" value="ECO:0007669"/>
    <property type="project" value="TreeGrafter"/>
</dbReference>
<evidence type="ECO:0000313" key="2">
    <source>
        <dbReference type="Proteomes" id="UP000887566"/>
    </source>
</evidence>
<accession>A0A914VGT3</accession>
<dbReference type="GO" id="GO:0008670">
    <property type="term" value="F:2,4-dienoyl-CoA reductase (NADPH) activity"/>
    <property type="evidence" value="ECO:0007669"/>
    <property type="project" value="TreeGrafter"/>
</dbReference>
<dbReference type="Gene3D" id="3.40.50.720">
    <property type="entry name" value="NAD(P)-binding Rossmann-like Domain"/>
    <property type="match status" value="1"/>
</dbReference>
<keyword evidence="1" id="KW-0560">Oxidoreductase</keyword>
<protein>
    <submittedName>
        <fullName evidence="3">Uncharacterized protein</fullName>
    </submittedName>
</protein>
<dbReference type="Pfam" id="PF13561">
    <property type="entry name" value="adh_short_C2"/>
    <property type="match status" value="1"/>
</dbReference>
<dbReference type="PANTHER" id="PTHR43658:SF8">
    <property type="entry name" value="17-BETA-HYDROXYSTEROID DEHYDROGENASE 14-RELATED"/>
    <property type="match status" value="1"/>
</dbReference>
<sequence length="308" mass="32542">MACKEPTKFFPVRKTPALPANALRGKVAFVTGGGSGLGKAMATLFAQLGARVAIAARRMEVLEKTAQEIRQKTGGEVVAIQLDVKNPAEVAKAADECVSKFGLPNIVVNNAAGNFIMATERLSPNAFRTVIDIVLIGTANVTLEFGRRLIQAKQGCSFLSITTPYARHGAPFVVPSAAAKAGVENFARSLASEWGKYGMRFNCIAPGPIPTEGAFGRLNPGSMEDASAVAGQTLPEGRVGEPEELANLAAFVVSDYGTWLNGSVIDFDGGQQFLGNGAGFTNTLHEKTPEDWAQIEALIRGRTGKSKM</sequence>
<dbReference type="GO" id="GO:0006635">
    <property type="term" value="P:fatty acid beta-oxidation"/>
    <property type="evidence" value="ECO:0007669"/>
    <property type="project" value="TreeGrafter"/>
</dbReference>
<dbReference type="PRINTS" id="PR00081">
    <property type="entry name" value="GDHRDH"/>
</dbReference>
<evidence type="ECO:0000256" key="1">
    <source>
        <dbReference type="ARBA" id="ARBA00023002"/>
    </source>
</evidence>
<name>A0A914VGT3_9BILA</name>
<dbReference type="InterPro" id="IPR002347">
    <property type="entry name" value="SDR_fam"/>
</dbReference>
<evidence type="ECO:0000313" key="3">
    <source>
        <dbReference type="WBParaSite" id="PSAMB.scaffold1875size27024.g15379.t1"/>
    </source>
</evidence>
<proteinExistence type="predicted"/>
<dbReference type="SUPFAM" id="SSF51735">
    <property type="entry name" value="NAD(P)-binding Rossmann-fold domains"/>
    <property type="match status" value="1"/>
</dbReference>
<dbReference type="FunFam" id="3.40.50.720:FF:000084">
    <property type="entry name" value="Short-chain dehydrogenase reductase"/>
    <property type="match status" value="1"/>
</dbReference>
<keyword evidence="2" id="KW-1185">Reference proteome</keyword>